<feature type="region of interest" description="Disordered" evidence="1">
    <location>
        <begin position="406"/>
        <end position="429"/>
    </location>
</feature>
<feature type="compositionally biased region" description="Basic and acidic residues" evidence="1">
    <location>
        <begin position="570"/>
        <end position="579"/>
    </location>
</feature>
<keyword evidence="3" id="KW-1185">Reference proteome</keyword>
<organism evidence="2 3">
    <name type="scientific">Blastomyces silverae</name>
    <dbReference type="NCBI Taxonomy" id="2060906"/>
    <lineage>
        <taxon>Eukaryota</taxon>
        <taxon>Fungi</taxon>
        <taxon>Dikarya</taxon>
        <taxon>Ascomycota</taxon>
        <taxon>Pezizomycotina</taxon>
        <taxon>Eurotiomycetes</taxon>
        <taxon>Eurotiomycetidae</taxon>
        <taxon>Onygenales</taxon>
        <taxon>Ajellomycetaceae</taxon>
        <taxon>Blastomyces</taxon>
    </lineage>
</organism>
<reference evidence="3" key="1">
    <citation type="journal article" date="2015" name="PLoS Genet.">
        <title>The dynamic genome and transcriptome of the human fungal pathogen Blastomyces and close relative Emmonsia.</title>
        <authorList>
            <person name="Munoz J.F."/>
            <person name="Gauthier G.M."/>
            <person name="Desjardins C.A."/>
            <person name="Gallo J.E."/>
            <person name="Holder J."/>
            <person name="Sullivan T.D."/>
            <person name="Marty A.J."/>
            <person name="Carmen J.C."/>
            <person name="Chen Z."/>
            <person name="Ding L."/>
            <person name="Gujja S."/>
            <person name="Magrini V."/>
            <person name="Misas E."/>
            <person name="Mitreva M."/>
            <person name="Priest M."/>
            <person name="Saif S."/>
            <person name="Whiston E.A."/>
            <person name="Young S."/>
            <person name="Zeng Q."/>
            <person name="Goldman W.E."/>
            <person name="Mardis E.R."/>
            <person name="Taylor J.W."/>
            <person name="McEwen J.G."/>
            <person name="Clay O.K."/>
            <person name="Klein B.S."/>
            <person name="Cuomo C.A."/>
        </authorList>
    </citation>
    <scope>NUCLEOTIDE SEQUENCE [LARGE SCALE GENOMIC DNA]</scope>
    <source>
        <strain evidence="3">UAMH 139</strain>
    </source>
</reference>
<dbReference type="STRING" id="2060906.A0A0H1BHS4"/>
<feature type="region of interest" description="Disordered" evidence="1">
    <location>
        <begin position="74"/>
        <end position="276"/>
    </location>
</feature>
<feature type="compositionally biased region" description="Basic and acidic residues" evidence="1">
    <location>
        <begin position="74"/>
        <end position="83"/>
    </location>
</feature>
<feature type="region of interest" description="Disordered" evidence="1">
    <location>
        <begin position="444"/>
        <end position="499"/>
    </location>
</feature>
<sequence>MTSLPHRRAPAITHTNDLYNRIRSRSYEIDRPRRSKLRRVVSTKGINQYMDSSESVPSEHSSLYDAVLASFESDDSRRQSELDDRSEEAGPSNYGPTAFGREDTGTFNSRLAHSHGKWPGKKLETIVEQRSASTLKASRVSSVGDVDGPGMNTSLTTRGALSNPPDSFGRKVYSFDDLDLPNRRPKDAVSRLPNRSSSSGASFELRGLLPQTSPVEPTQPLYPPPVRSPTPPGLPSFGSREAIHYNPIQANRSRPSNHQAPASRRGTQQSLAADDEEDDSCCASGLKRLFGLPSCMGARQPALPTGAVARADDGTMVRGRFGARQSGHGVGAGPTSRGLESHPFHRGSLPAARVKDTGDATPDPVVVGQHNGHRTCTSSSQTNQGYSSPQTMPQSYSSLLRAHNAPHLVPPRRSCPTTRNCTTGSATSVPLPSYIAHRRLETPLPRSPEMIHPSNSPSGLYAPGPDGGENDGTSTTLTSSQANHPLGIPESHHEHRMSRQTVMITDSKTAGLWDWLFMDCFFVCCGLFSGNKPPQSPNQLSPQLRSRSALDPTATSATAAGEQIQAPLHRSHDHDRFREMSSSTPWTPAWGWQPRCFGGDATMDEEINVETATEMRIMRPTRAQATAVRN</sequence>
<proteinExistence type="predicted"/>
<accession>A0A0H1BHS4</accession>
<evidence type="ECO:0000313" key="3">
    <source>
        <dbReference type="Proteomes" id="UP000053573"/>
    </source>
</evidence>
<feature type="compositionally biased region" description="Polar residues" evidence="1">
    <location>
        <begin position="374"/>
        <end position="394"/>
    </location>
</feature>
<feature type="region of interest" description="Disordered" evidence="1">
    <location>
        <begin position="322"/>
        <end position="342"/>
    </location>
</feature>
<evidence type="ECO:0000256" key="1">
    <source>
        <dbReference type="SAM" id="MobiDB-lite"/>
    </source>
</evidence>
<dbReference type="AlphaFoldDB" id="A0A0H1BHS4"/>
<dbReference type="EMBL" id="LDEV01001762">
    <property type="protein sequence ID" value="KLJ11064.1"/>
    <property type="molecule type" value="Genomic_DNA"/>
</dbReference>
<feature type="region of interest" description="Disordered" evidence="1">
    <location>
        <begin position="533"/>
        <end position="585"/>
    </location>
</feature>
<feature type="compositionally biased region" description="Basic and acidic residues" evidence="1">
    <location>
        <begin position="180"/>
        <end position="189"/>
    </location>
</feature>
<comment type="caution">
    <text evidence="2">The sequence shown here is derived from an EMBL/GenBank/DDBJ whole genome shotgun (WGS) entry which is preliminary data.</text>
</comment>
<gene>
    <name evidence="2" type="ORF">EMPG_13643</name>
</gene>
<feature type="compositionally biased region" description="Polar residues" evidence="1">
    <location>
        <begin position="471"/>
        <end position="483"/>
    </location>
</feature>
<name>A0A0H1BHS4_9EURO</name>
<protein>
    <submittedName>
        <fullName evidence="2">Uncharacterized protein</fullName>
    </submittedName>
</protein>
<feature type="region of interest" description="Disordered" evidence="1">
    <location>
        <begin position="370"/>
        <end position="394"/>
    </location>
</feature>
<feature type="compositionally biased region" description="Polar residues" evidence="1">
    <location>
        <begin position="151"/>
        <end position="160"/>
    </location>
</feature>
<feature type="compositionally biased region" description="Pro residues" evidence="1">
    <location>
        <begin position="220"/>
        <end position="234"/>
    </location>
</feature>
<feature type="compositionally biased region" description="Polar residues" evidence="1">
    <location>
        <begin position="128"/>
        <end position="141"/>
    </location>
</feature>
<feature type="compositionally biased region" description="Polar residues" evidence="1">
    <location>
        <begin position="248"/>
        <end position="271"/>
    </location>
</feature>
<dbReference type="OrthoDB" id="4157036at2759"/>
<evidence type="ECO:0000313" key="2">
    <source>
        <dbReference type="EMBL" id="KLJ11064.1"/>
    </source>
</evidence>
<feature type="compositionally biased region" description="Polar residues" evidence="1">
    <location>
        <begin position="415"/>
        <end position="429"/>
    </location>
</feature>
<dbReference type="Proteomes" id="UP000053573">
    <property type="component" value="Unassembled WGS sequence"/>
</dbReference>